<keyword evidence="3" id="KW-0808">Transferase</keyword>
<dbReference type="GO" id="GO:0046872">
    <property type="term" value="F:metal ion binding"/>
    <property type="evidence" value="ECO:0007669"/>
    <property type="project" value="UniProtKB-KW"/>
</dbReference>
<dbReference type="PATRIC" id="fig|1675527.3.peg.397"/>
<evidence type="ECO:0000256" key="1">
    <source>
        <dbReference type="ARBA" id="ARBA00022723"/>
    </source>
</evidence>
<dbReference type="STRING" id="1675527.AIOL_000350"/>
<dbReference type="Gene3D" id="1.10.1200.270">
    <property type="entry name" value="Methyltransferase, alpha-helical capping domain"/>
    <property type="match status" value="1"/>
</dbReference>
<dbReference type="Proteomes" id="UP000037178">
    <property type="component" value="Unassembled WGS sequence"/>
</dbReference>
<dbReference type="AlphaFoldDB" id="A0A0J9EBQ8"/>
<evidence type="ECO:0000313" key="4">
    <source>
        <dbReference type="Proteomes" id="UP000037178"/>
    </source>
</evidence>
<sequence>MGKDTKSFMAMKGAGYYSRATIGAKHVMDNAAELVLDAVARMDPADDATMPFRITDMGAADGGTSLDLWRRVLGDIRARAPGRPIEIIYTDLPRNDFAQTFQNVHGLTGLKTYADEVPGVHVLASGTSFHQQILPAGTLDLGFSSTASHYITHVPGPIAEHVHMVGAAPGERALYAAKGAQDWEAMLLHRVAEMRPGARLCLFNFGIDAQGRYLGNTGGVNMFDTFARLWGDLRDRGVITGQEFRDTNFPQVYRTEAEFTAPLLDKNGPVHRAGLRLEHVEARVVRCPFEQDFTERHGDAAAFAEAYIPTLRSWSEPTFAAGLDSARPEEERADILNAFYAGYQSLVAAEPEGHAMDYVHIYLVARKAG</sequence>
<keyword evidence="1" id="KW-0479">Metal-binding</keyword>
<dbReference type="OrthoDB" id="465670at2"/>
<dbReference type="SUPFAM" id="SSF53335">
    <property type="entry name" value="S-adenosyl-L-methionine-dependent methyltransferases"/>
    <property type="match status" value="1"/>
</dbReference>
<gene>
    <name evidence="3" type="ORF">AIOL_000350</name>
</gene>
<dbReference type="Gene3D" id="3.40.50.150">
    <property type="entry name" value="Vaccinia Virus protein VP39"/>
    <property type="match status" value="1"/>
</dbReference>
<dbReference type="GO" id="GO:0008168">
    <property type="term" value="F:methyltransferase activity"/>
    <property type="evidence" value="ECO:0007669"/>
    <property type="project" value="UniProtKB-KW"/>
</dbReference>
<dbReference type="GO" id="GO:0032259">
    <property type="term" value="P:methylation"/>
    <property type="evidence" value="ECO:0007669"/>
    <property type="project" value="UniProtKB-KW"/>
</dbReference>
<organism evidence="3 4">
    <name type="scientific">Candidatus Rhodobacter oscarellae</name>
    <dbReference type="NCBI Taxonomy" id="1675527"/>
    <lineage>
        <taxon>Bacteria</taxon>
        <taxon>Pseudomonadati</taxon>
        <taxon>Pseudomonadota</taxon>
        <taxon>Alphaproteobacteria</taxon>
        <taxon>Rhodobacterales</taxon>
        <taxon>Rhodobacter group</taxon>
        <taxon>Rhodobacter</taxon>
    </lineage>
</organism>
<accession>A0A0J9EBQ8</accession>
<evidence type="ECO:0000313" key="3">
    <source>
        <dbReference type="EMBL" id="KMW60197.1"/>
    </source>
</evidence>
<keyword evidence="2" id="KW-0460">Magnesium</keyword>
<proteinExistence type="predicted"/>
<protein>
    <submittedName>
        <fullName evidence="3">S-adenosyl-L-methionine:salicylic acid carboxyl methyltransferase</fullName>
    </submittedName>
</protein>
<dbReference type="InterPro" id="IPR029063">
    <property type="entry name" value="SAM-dependent_MTases_sf"/>
</dbReference>
<dbReference type="InterPro" id="IPR042086">
    <property type="entry name" value="MeTrfase_capping"/>
</dbReference>
<keyword evidence="3" id="KW-0489">Methyltransferase</keyword>
<dbReference type="Pfam" id="PF03492">
    <property type="entry name" value="Methyltransf_7"/>
    <property type="match status" value="1"/>
</dbReference>
<dbReference type="RefSeq" id="WP_049641302.1">
    <property type="nucleotide sequence ID" value="NZ_LFTY01000001.1"/>
</dbReference>
<reference evidence="3 4" key="1">
    <citation type="submission" date="2015-06" db="EMBL/GenBank/DDBJ databases">
        <title>Draft genome sequence of an Alphaproteobacteria species associated to the Mediterranean sponge Oscarella lobularis.</title>
        <authorList>
            <person name="Jourda C."/>
            <person name="Santini S."/>
            <person name="Claverie J.-M."/>
        </authorList>
    </citation>
    <scope>NUCLEOTIDE SEQUENCE [LARGE SCALE GENOMIC DNA]</scope>
    <source>
        <strain evidence="3">IGS</strain>
    </source>
</reference>
<evidence type="ECO:0000256" key="2">
    <source>
        <dbReference type="ARBA" id="ARBA00022842"/>
    </source>
</evidence>
<dbReference type="EMBL" id="LFTY01000001">
    <property type="protein sequence ID" value="KMW60197.1"/>
    <property type="molecule type" value="Genomic_DNA"/>
</dbReference>
<comment type="caution">
    <text evidence="3">The sequence shown here is derived from an EMBL/GenBank/DDBJ whole genome shotgun (WGS) entry which is preliminary data.</text>
</comment>
<keyword evidence="4" id="KW-1185">Reference proteome</keyword>
<dbReference type="InterPro" id="IPR005299">
    <property type="entry name" value="MeTrfase_7"/>
</dbReference>
<dbReference type="PANTHER" id="PTHR31009">
    <property type="entry name" value="S-ADENOSYL-L-METHIONINE:CARBOXYL METHYLTRANSFERASE FAMILY PROTEIN"/>
    <property type="match status" value="1"/>
</dbReference>
<name>A0A0J9EBQ8_9RHOB</name>